<evidence type="ECO:0000256" key="5">
    <source>
        <dbReference type="ARBA" id="ARBA00045658"/>
    </source>
</evidence>
<keyword evidence="10" id="KW-1185">Reference proteome</keyword>
<evidence type="ECO:0000313" key="10">
    <source>
        <dbReference type="Proteomes" id="UP001056291"/>
    </source>
</evidence>
<feature type="domain" description="CobW C-terminal" evidence="8">
    <location>
        <begin position="220"/>
        <end position="294"/>
    </location>
</feature>
<dbReference type="PANTHER" id="PTHR13748:SF62">
    <property type="entry name" value="COBW DOMAIN-CONTAINING PROTEIN"/>
    <property type="match status" value="1"/>
</dbReference>
<evidence type="ECO:0000256" key="1">
    <source>
        <dbReference type="ARBA" id="ARBA00022741"/>
    </source>
</evidence>
<dbReference type="InterPro" id="IPR027417">
    <property type="entry name" value="P-loop_NTPase"/>
</dbReference>
<feature type="domain" description="CobW/HypB/UreG nucleotide-binding" evidence="7">
    <location>
        <begin position="9"/>
        <end position="184"/>
    </location>
</feature>
<evidence type="ECO:0000313" key="9">
    <source>
        <dbReference type="EMBL" id="USG60889.1"/>
    </source>
</evidence>
<evidence type="ECO:0000256" key="4">
    <source>
        <dbReference type="ARBA" id="ARBA00034320"/>
    </source>
</evidence>
<dbReference type="SUPFAM" id="SSF90002">
    <property type="entry name" value="Hypothetical protein YjiA, C-terminal domain"/>
    <property type="match status" value="1"/>
</dbReference>
<organism evidence="9 10">
    <name type="scientific">Sneathiella marina</name>
    <dbReference type="NCBI Taxonomy" id="2950108"/>
    <lineage>
        <taxon>Bacteria</taxon>
        <taxon>Pseudomonadati</taxon>
        <taxon>Pseudomonadota</taxon>
        <taxon>Alphaproteobacteria</taxon>
        <taxon>Sneathiellales</taxon>
        <taxon>Sneathiellaceae</taxon>
        <taxon>Sneathiella</taxon>
    </lineage>
</organism>
<evidence type="ECO:0000256" key="2">
    <source>
        <dbReference type="ARBA" id="ARBA00022801"/>
    </source>
</evidence>
<comment type="function">
    <text evidence="5">Zinc chaperone that directly transfers zinc cofactor to target proteins, thereby activating them. Zinc is transferred from the CXCC motif in the GTPase domain to the zinc binding site in target proteins in a process requiring GTP hydrolysis.</text>
</comment>
<comment type="catalytic activity">
    <reaction evidence="6">
        <text>GTP + H2O = GDP + phosphate + H(+)</text>
        <dbReference type="Rhea" id="RHEA:19669"/>
        <dbReference type="ChEBI" id="CHEBI:15377"/>
        <dbReference type="ChEBI" id="CHEBI:15378"/>
        <dbReference type="ChEBI" id="CHEBI:37565"/>
        <dbReference type="ChEBI" id="CHEBI:43474"/>
        <dbReference type="ChEBI" id="CHEBI:58189"/>
    </reaction>
    <physiologicalReaction direction="left-to-right" evidence="6">
        <dbReference type="Rhea" id="RHEA:19670"/>
    </physiologicalReaction>
</comment>
<dbReference type="Pfam" id="PF02492">
    <property type="entry name" value="cobW"/>
    <property type="match status" value="1"/>
</dbReference>
<dbReference type="InterPro" id="IPR011629">
    <property type="entry name" value="CobW-like_C"/>
</dbReference>
<sequence>MTVRETPLPLTVLSGFLGAGKTTLVNHVLRNANGQKILVLVNDFGTLPIDRDLIEAENGNLLTLANGCACCSMGGDLFEAFVTALDFQPAPDQLLIEASGVAEPARIANYARAEPDLRLNAIVTIVDGENFLSSDQDHRVVHVIQEQISAAHLLLLNKCDRITGSQKVKVLKQLQQLNPSTAVIEVVKGQIPTDLIFDRGGKSNPSDDVGVDPHDHGDIFESWSYQTDEAFKPDEMRKILENLPSSVLRFKGIFLAKPNLEAWTAHKVGAHIDISCYSGAASLPRRTDLVAIGVYGSGIATSLDSAFSQRAA</sequence>
<dbReference type="Gene3D" id="3.40.50.300">
    <property type="entry name" value="P-loop containing nucleotide triphosphate hydrolases"/>
    <property type="match status" value="1"/>
</dbReference>
<dbReference type="RefSeq" id="WP_251933804.1">
    <property type="nucleotide sequence ID" value="NZ_CP098747.1"/>
</dbReference>
<reference evidence="9" key="1">
    <citation type="submission" date="2022-06" db="EMBL/GenBank/DDBJ databases">
        <title>Sneathiella actinostolidae sp. nov., isolated from a sea anemonein the Western Pacific Ocean.</title>
        <authorList>
            <person name="Wei M.J."/>
        </authorList>
    </citation>
    <scope>NUCLEOTIDE SEQUENCE</scope>
    <source>
        <strain evidence="9">PHK-P5</strain>
    </source>
</reference>
<dbReference type="Gene3D" id="3.30.1220.10">
    <property type="entry name" value="CobW-like, C-terminal domain"/>
    <property type="match status" value="1"/>
</dbReference>
<evidence type="ECO:0000256" key="3">
    <source>
        <dbReference type="ARBA" id="ARBA00023186"/>
    </source>
</evidence>
<dbReference type="Proteomes" id="UP001056291">
    <property type="component" value="Chromosome"/>
</dbReference>
<dbReference type="Pfam" id="PF07683">
    <property type="entry name" value="CobW_C"/>
    <property type="match status" value="1"/>
</dbReference>
<dbReference type="SUPFAM" id="SSF52540">
    <property type="entry name" value="P-loop containing nucleoside triphosphate hydrolases"/>
    <property type="match status" value="1"/>
</dbReference>
<proteinExistence type="inferred from homology"/>
<evidence type="ECO:0000259" key="8">
    <source>
        <dbReference type="Pfam" id="PF07683"/>
    </source>
</evidence>
<dbReference type="InterPro" id="IPR003495">
    <property type="entry name" value="CobW/HypB/UreG_nucleotide-bd"/>
</dbReference>
<protein>
    <submittedName>
        <fullName evidence="9">GTP-binding protein</fullName>
    </submittedName>
</protein>
<accession>A0ABY4W6G9</accession>
<dbReference type="PANTHER" id="PTHR13748">
    <property type="entry name" value="COBW-RELATED"/>
    <property type="match status" value="1"/>
</dbReference>
<keyword evidence="1" id="KW-0547">Nucleotide-binding</keyword>
<evidence type="ECO:0000256" key="6">
    <source>
        <dbReference type="ARBA" id="ARBA00049117"/>
    </source>
</evidence>
<name>A0ABY4W6G9_9PROT</name>
<dbReference type="InterPro" id="IPR036627">
    <property type="entry name" value="CobW-likC_sf"/>
</dbReference>
<evidence type="ECO:0000259" key="7">
    <source>
        <dbReference type="Pfam" id="PF02492"/>
    </source>
</evidence>
<dbReference type="CDD" id="cd03112">
    <property type="entry name" value="CobW-like"/>
    <property type="match status" value="1"/>
</dbReference>
<keyword evidence="2" id="KW-0378">Hydrolase</keyword>
<keyword evidence="3" id="KW-0143">Chaperone</keyword>
<dbReference type="InterPro" id="IPR051316">
    <property type="entry name" value="Zinc-reg_GTPase_activator"/>
</dbReference>
<gene>
    <name evidence="9" type="ORF">NBZ79_17160</name>
</gene>
<dbReference type="EMBL" id="CP098747">
    <property type="protein sequence ID" value="USG60889.1"/>
    <property type="molecule type" value="Genomic_DNA"/>
</dbReference>
<comment type="similarity">
    <text evidence="4">Belongs to the SIMIBI class G3E GTPase family. ZNG1 subfamily.</text>
</comment>